<dbReference type="InterPro" id="IPR013083">
    <property type="entry name" value="Znf_RING/FYVE/PHD"/>
</dbReference>
<feature type="repeat" description="TPR" evidence="7">
    <location>
        <begin position="140"/>
        <end position="173"/>
    </location>
</feature>
<sequence>MDLFRCPSCRGAIWDPMTVSCGHTFCKMCLAGSEGLSRCPCCRQRLRHRGSVRCNVLLGGLLDKCLDAGFKAARLKADLRELLKNRDYTEALRAAQRALEMAPQDISLRLMRAEVYTSLSQYQQALEDLDMVCRMEPASPEGFCKKGEVLVLMGQRMEALRHFQHCLMLNPNVLAAEKEVTKLLHPDVSPLPDTPEALLRLLTQYLDHWSPETKALIVPLSATLAEDAEGPLDRKPDARLQGTQSGEPTKHKAHEHGENSGEERISKHFKTEDTRQEDIVGSTNFSSVVLRDLLSPADFECSLCVRMFFEPVTTPCGHTFCKECLERCLDHRPCCPLCKQSLREYLKDGKYMPTVVVQDVMATTFPVELSERKQVHDLEMVELSNLTTDVPIFICTLAFPGIACPLHIFEPRYRLMMRRCQETGTKSFGMCIYERGKNFADFGCMLEILRLEYLADGRSLVDTVGRRRFRVLKRGQRDGYHTADVEYLEDKKVQGNELVELQRLHDLTYQQVESWISEDRADLSRPSFLQSGPLPKKDDDIQASPDGPAWCWWLLAILPLDPTYQMMILSMTSLKDRLTHMKHILSVFTQSQT</sequence>
<dbReference type="InterPro" id="IPR011990">
    <property type="entry name" value="TPR-like_helical_dom_sf"/>
</dbReference>
<keyword evidence="12" id="KW-1185">Reference proteome</keyword>
<dbReference type="InterPro" id="IPR019734">
    <property type="entry name" value="TPR_rpt"/>
</dbReference>
<dbReference type="InterPro" id="IPR001841">
    <property type="entry name" value="Znf_RING"/>
</dbReference>
<dbReference type="Proteomes" id="UP001066276">
    <property type="component" value="Chromosome 7"/>
</dbReference>
<evidence type="ECO:0000259" key="10">
    <source>
        <dbReference type="PROSITE" id="PS51787"/>
    </source>
</evidence>
<dbReference type="PROSITE" id="PS51787">
    <property type="entry name" value="LON_N"/>
    <property type="match status" value="1"/>
</dbReference>
<dbReference type="CDD" id="cd16514">
    <property type="entry name" value="RING-HC_LONFs_rpt2"/>
    <property type="match status" value="1"/>
</dbReference>
<dbReference type="SMART" id="SM00028">
    <property type="entry name" value="TPR"/>
    <property type="match status" value="3"/>
</dbReference>
<dbReference type="SMART" id="SM00464">
    <property type="entry name" value="LON"/>
    <property type="match status" value="1"/>
</dbReference>
<feature type="domain" description="RING-type" evidence="9">
    <location>
        <begin position="301"/>
        <end position="339"/>
    </location>
</feature>
<evidence type="ECO:0000256" key="4">
    <source>
        <dbReference type="ARBA" id="ARBA00022786"/>
    </source>
</evidence>
<dbReference type="Pfam" id="PF02190">
    <property type="entry name" value="LON_substr_bdg"/>
    <property type="match status" value="1"/>
</dbReference>
<feature type="domain" description="Lon N-terminal" evidence="10">
    <location>
        <begin position="380"/>
        <end position="589"/>
    </location>
</feature>
<feature type="domain" description="RING-type" evidence="9">
    <location>
        <begin position="6"/>
        <end position="43"/>
    </location>
</feature>
<gene>
    <name evidence="11" type="ORF">NDU88_006862</name>
</gene>
<dbReference type="InterPro" id="IPR018957">
    <property type="entry name" value="Znf_C3HC4_RING-type"/>
</dbReference>
<keyword evidence="1" id="KW-0808">Transferase</keyword>
<dbReference type="GO" id="GO:0005737">
    <property type="term" value="C:cytoplasm"/>
    <property type="evidence" value="ECO:0007669"/>
    <property type="project" value="UniProtKB-ARBA"/>
</dbReference>
<dbReference type="InterPro" id="IPR015947">
    <property type="entry name" value="PUA-like_sf"/>
</dbReference>
<evidence type="ECO:0000256" key="2">
    <source>
        <dbReference type="ARBA" id="ARBA00022723"/>
    </source>
</evidence>
<dbReference type="AlphaFoldDB" id="A0AAV7PML8"/>
<evidence type="ECO:0000313" key="12">
    <source>
        <dbReference type="Proteomes" id="UP001066276"/>
    </source>
</evidence>
<dbReference type="CDD" id="cd16513">
    <property type="entry name" value="RING-HC_LONFs_rpt1"/>
    <property type="match status" value="1"/>
</dbReference>
<comment type="caution">
    <text evidence="11">The sequence shown here is derived from an EMBL/GenBank/DDBJ whole genome shotgun (WGS) entry which is preliminary data.</text>
</comment>
<dbReference type="PROSITE" id="PS00518">
    <property type="entry name" value="ZF_RING_1"/>
    <property type="match status" value="2"/>
</dbReference>
<evidence type="ECO:0000259" key="9">
    <source>
        <dbReference type="PROSITE" id="PS50089"/>
    </source>
</evidence>
<dbReference type="InterPro" id="IPR017907">
    <property type="entry name" value="Znf_RING_CS"/>
</dbReference>
<dbReference type="Pfam" id="PF13923">
    <property type="entry name" value="zf-C3HC4_2"/>
    <property type="match status" value="1"/>
</dbReference>
<dbReference type="Gene3D" id="1.25.40.10">
    <property type="entry name" value="Tetratricopeptide repeat domain"/>
    <property type="match status" value="1"/>
</dbReference>
<feature type="compositionally biased region" description="Basic and acidic residues" evidence="8">
    <location>
        <begin position="255"/>
        <end position="264"/>
    </location>
</feature>
<dbReference type="PROSITE" id="PS50089">
    <property type="entry name" value="ZF_RING_2"/>
    <property type="match status" value="2"/>
</dbReference>
<evidence type="ECO:0000256" key="1">
    <source>
        <dbReference type="ARBA" id="ARBA00022679"/>
    </source>
</evidence>
<keyword evidence="3 6" id="KW-0863">Zinc-finger</keyword>
<dbReference type="GO" id="GO:0008270">
    <property type="term" value="F:zinc ion binding"/>
    <property type="evidence" value="ECO:0007669"/>
    <property type="project" value="UniProtKB-KW"/>
</dbReference>
<dbReference type="InterPro" id="IPR003111">
    <property type="entry name" value="Lon_prtase_N"/>
</dbReference>
<dbReference type="PROSITE" id="PS50005">
    <property type="entry name" value="TPR"/>
    <property type="match status" value="1"/>
</dbReference>
<keyword evidence="4" id="KW-0833">Ubl conjugation pathway</keyword>
<keyword evidence="5" id="KW-0862">Zinc</keyword>
<dbReference type="GO" id="GO:0061630">
    <property type="term" value="F:ubiquitin protein ligase activity"/>
    <property type="evidence" value="ECO:0007669"/>
    <property type="project" value="TreeGrafter"/>
</dbReference>
<keyword evidence="2" id="KW-0479">Metal-binding</keyword>
<evidence type="ECO:0000256" key="7">
    <source>
        <dbReference type="PROSITE-ProRule" id="PRU00339"/>
    </source>
</evidence>
<dbReference type="SMART" id="SM00184">
    <property type="entry name" value="RING"/>
    <property type="match status" value="2"/>
</dbReference>
<organism evidence="11 12">
    <name type="scientific">Pleurodeles waltl</name>
    <name type="common">Iberian ribbed newt</name>
    <dbReference type="NCBI Taxonomy" id="8319"/>
    <lineage>
        <taxon>Eukaryota</taxon>
        <taxon>Metazoa</taxon>
        <taxon>Chordata</taxon>
        <taxon>Craniata</taxon>
        <taxon>Vertebrata</taxon>
        <taxon>Euteleostomi</taxon>
        <taxon>Amphibia</taxon>
        <taxon>Batrachia</taxon>
        <taxon>Caudata</taxon>
        <taxon>Salamandroidea</taxon>
        <taxon>Salamandridae</taxon>
        <taxon>Pleurodelinae</taxon>
        <taxon>Pleurodeles</taxon>
    </lineage>
</organism>
<dbReference type="SUPFAM" id="SSF88697">
    <property type="entry name" value="PUA domain-like"/>
    <property type="match status" value="1"/>
</dbReference>
<evidence type="ECO:0000256" key="8">
    <source>
        <dbReference type="SAM" id="MobiDB-lite"/>
    </source>
</evidence>
<reference evidence="11" key="1">
    <citation type="journal article" date="2022" name="bioRxiv">
        <title>Sequencing and chromosome-scale assembly of the giantPleurodeles waltlgenome.</title>
        <authorList>
            <person name="Brown T."/>
            <person name="Elewa A."/>
            <person name="Iarovenko S."/>
            <person name="Subramanian E."/>
            <person name="Araus A.J."/>
            <person name="Petzold A."/>
            <person name="Susuki M."/>
            <person name="Suzuki K.-i.T."/>
            <person name="Hayashi T."/>
            <person name="Toyoda A."/>
            <person name="Oliveira C."/>
            <person name="Osipova E."/>
            <person name="Leigh N.D."/>
            <person name="Simon A."/>
            <person name="Yun M.H."/>
        </authorList>
    </citation>
    <scope>NUCLEOTIDE SEQUENCE</scope>
    <source>
        <strain evidence="11">20211129_DDA</strain>
        <tissue evidence="11">Liver</tissue>
    </source>
</reference>
<keyword evidence="7" id="KW-0802">TPR repeat</keyword>
<dbReference type="Gene3D" id="2.30.130.40">
    <property type="entry name" value="LON domain-like"/>
    <property type="match status" value="1"/>
</dbReference>
<dbReference type="Gene3D" id="3.30.40.10">
    <property type="entry name" value="Zinc/RING finger domain, C3HC4 (zinc finger)"/>
    <property type="match status" value="2"/>
</dbReference>
<dbReference type="InterPro" id="IPR046336">
    <property type="entry name" value="Lon_prtase_N_sf"/>
</dbReference>
<evidence type="ECO:0000256" key="6">
    <source>
        <dbReference type="PROSITE-ProRule" id="PRU00175"/>
    </source>
</evidence>
<evidence type="ECO:0000256" key="5">
    <source>
        <dbReference type="ARBA" id="ARBA00022833"/>
    </source>
</evidence>
<dbReference type="SUPFAM" id="SSF57850">
    <property type="entry name" value="RING/U-box"/>
    <property type="match status" value="2"/>
</dbReference>
<proteinExistence type="predicted"/>
<dbReference type="PANTHER" id="PTHR23327:SF50">
    <property type="entry name" value="LON PEPTIDASE N-TERMINAL DOMAIN AND RING FINGER PROTEIN 1"/>
    <property type="match status" value="1"/>
</dbReference>
<feature type="region of interest" description="Disordered" evidence="8">
    <location>
        <begin position="229"/>
        <end position="264"/>
    </location>
</feature>
<dbReference type="EMBL" id="JANPWB010000011">
    <property type="protein sequence ID" value="KAJ1128484.1"/>
    <property type="molecule type" value="Genomic_DNA"/>
</dbReference>
<evidence type="ECO:0000256" key="3">
    <source>
        <dbReference type="ARBA" id="ARBA00022771"/>
    </source>
</evidence>
<dbReference type="Pfam" id="PF00097">
    <property type="entry name" value="zf-C3HC4"/>
    <property type="match status" value="1"/>
</dbReference>
<name>A0AAV7PML8_PLEWA</name>
<dbReference type="PANTHER" id="PTHR23327">
    <property type="entry name" value="RING FINGER PROTEIN 127"/>
    <property type="match status" value="1"/>
</dbReference>
<evidence type="ECO:0000313" key="11">
    <source>
        <dbReference type="EMBL" id="KAJ1128484.1"/>
    </source>
</evidence>
<protein>
    <recommendedName>
        <fullName evidence="13">LON peptidase N-terminal domain and ring finger 1</fullName>
    </recommendedName>
</protein>
<accession>A0AAV7PML8</accession>
<evidence type="ECO:0008006" key="13">
    <source>
        <dbReference type="Google" id="ProtNLM"/>
    </source>
</evidence>
<dbReference type="SUPFAM" id="SSF48452">
    <property type="entry name" value="TPR-like"/>
    <property type="match status" value="1"/>
</dbReference>